<dbReference type="EMBL" id="CAJNBJ010000020">
    <property type="protein sequence ID" value="CAE6794743.1"/>
    <property type="molecule type" value="Genomic_DNA"/>
</dbReference>
<keyword evidence="2" id="KW-1185">Reference proteome</keyword>
<evidence type="ECO:0000313" key="2">
    <source>
        <dbReference type="Proteomes" id="UP000675880"/>
    </source>
</evidence>
<dbReference type="Pfam" id="PF10134">
    <property type="entry name" value="RPA"/>
    <property type="match status" value="1"/>
</dbReference>
<accession>A0ABM8S8B1</accession>
<organism evidence="1 2">
    <name type="scientific">Nitrospira defluvii</name>
    <dbReference type="NCBI Taxonomy" id="330214"/>
    <lineage>
        <taxon>Bacteria</taxon>
        <taxon>Pseudomonadati</taxon>
        <taxon>Nitrospirota</taxon>
        <taxon>Nitrospiria</taxon>
        <taxon>Nitrospirales</taxon>
        <taxon>Nitrospiraceae</taxon>
        <taxon>Nitrospira</taxon>
    </lineage>
</organism>
<dbReference type="InterPro" id="IPR018777">
    <property type="entry name" value="Replication_initiator_prot_A"/>
</dbReference>
<comment type="caution">
    <text evidence="1">The sequence shown here is derived from an EMBL/GenBank/DDBJ whole genome shotgun (WGS) entry which is preliminary data.</text>
</comment>
<protein>
    <submittedName>
        <fullName evidence="1">Uncharacterized protein</fullName>
    </submittedName>
</protein>
<reference evidence="1 2" key="1">
    <citation type="submission" date="2021-02" db="EMBL/GenBank/DDBJ databases">
        <authorList>
            <person name="Han P."/>
        </authorList>
    </citation>
    <scope>NUCLEOTIDE SEQUENCE [LARGE SCALE GENOMIC DNA]</scope>
    <source>
        <strain evidence="1">Candidatus Nitrospira sp. ZN2</strain>
    </source>
</reference>
<proteinExistence type="predicted"/>
<dbReference type="Proteomes" id="UP000675880">
    <property type="component" value="Unassembled WGS sequence"/>
</dbReference>
<sequence>MDVDLTPLSEPDEETLSPVGISAELVFPGTLTDPGSLSVTTPDHLLSEHILGSIPLWEAKGRPTGAKRASYQKQIYRDVWRNGRLCKVSLVVYGSGDLGLPNSIDLEFFRGFERWTKAAMSSGEPFNQLVKISGRELLEASGKGLGGASYQEMDRFFLRMAGTMIGAGRDWRQEGESGGTEKRPRSNKGIVFHIFQTVVLPGQVNADGFVADKYEVELATWYWMSLRSGNCIVIDHELFRDLHGSITKLLHQLLHNLFYLGRGTASQKYSELVRNWQIKRHSALSLVKQQLDEAHRELLEKEFISRWEYVPIRTPEGKEFEIIWEAGPAWWATDKKTREFREEMVGASQRELPQLGRELDPFLLIEQSDESSPEKDEEREASNARLLSIVLELSGRRKDPKVWEKWWKRAIASVPHPMIWRRIGEVRERNARGERLNMGSYLAKLVSIDATRLNLPWTTRDSGSSEK</sequence>
<dbReference type="RefSeq" id="WP_213044014.1">
    <property type="nucleotide sequence ID" value="NZ_CAJNBJ010000020.1"/>
</dbReference>
<name>A0ABM8S8B1_9BACT</name>
<gene>
    <name evidence="1" type="ORF">NSPZN2_70035</name>
</gene>
<evidence type="ECO:0000313" key="1">
    <source>
        <dbReference type="EMBL" id="CAE6794743.1"/>
    </source>
</evidence>